<gene>
    <name evidence="2" type="ORF">Vretifemale_9002</name>
    <name evidence="3" type="ORF">Vretimale_12363</name>
</gene>
<protein>
    <submittedName>
        <fullName evidence="2">Uncharacterized protein</fullName>
    </submittedName>
</protein>
<dbReference type="PANTHER" id="PTHR36025:SF1">
    <property type="entry name" value="DIHYDROOROTATE DEHYDROGENASE (DUF3598)"/>
    <property type="match status" value="1"/>
</dbReference>
<organism evidence="2 4">
    <name type="scientific">Volvox reticuliferus</name>
    <dbReference type="NCBI Taxonomy" id="1737510"/>
    <lineage>
        <taxon>Eukaryota</taxon>
        <taxon>Viridiplantae</taxon>
        <taxon>Chlorophyta</taxon>
        <taxon>core chlorophytes</taxon>
        <taxon>Chlorophyceae</taxon>
        <taxon>CS clade</taxon>
        <taxon>Chlamydomonadales</taxon>
        <taxon>Volvocaceae</taxon>
        <taxon>Volvox</taxon>
    </lineage>
</organism>
<name>A0A8J4CGI1_9CHLO</name>
<dbReference type="Proteomes" id="UP000722791">
    <property type="component" value="Unassembled WGS sequence"/>
</dbReference>
<feature type="compositionally biased region" description="Gly residues" evidence="1">
    <location>
        <begin position="105"/>
        <end position="118"/>
    </location>
</feature>
<feature type="region of interest" description="Disordered" evidence="1">
    <location>
        <begin position="358"/>
        <end position="393"/>
    </location>
</feature>
<feature type="compositionally biased region" description="Gly residues" evidence="1">
    <location>
        <begin position="73"/>
        <end position="82"/>
    </location>
</feature>
<feature type="region of interest" description="Disordered" evidence="1">
    <location>
        <begin position="560"/>
        <end position="585"/>
    </location>
</feature>
<evidence type="ECO:0000313" key="3">
    <source>
        <dbReference type="EMBL" id="GIM08323.1"/>
    </source>
</evidence>
<evidence type="ECO:0000313" key="4">
    <source>
        <dbReference type="Proteomes" id="UP000747110"/>
    </source>
</evidence>
<comment type="caution">
    <text evidence="2">The sequence shown here is derived from an EMBL/GenBank/DDBJ whole genome shotgun (WGS) entry which is preliminary data.</text>
</comment>
<sequence>MAAGNINLRPICSAASQQAGVRQRKLRVQAAKKDSTPWGAGGPKRGAGRADGSNGTSGRGGNDTNGSGAAGKKAGGGTGTGHLGADSSPWKDTPKRQGMPSRPAKGGGELGTGTGGGFGVAGAGAARARLASSRVAPPPETTFTDPINVTLLDELSPTESAAEPKWGTFCSHLGGEWVGQYAAYTPWEGKAEPAWLDERGKYINVVYTRALEQRAKYPAQGQGQGQGGPQDAAMMAVQGASAAVEETHAADLLIRKIGRCTKLAALPDMRLRPLQKGTPMAAAEVEQAEVEEDDDVDVEALAFNSDGVVVFDGANYSAGPEYIGQQSIKLVSNEAIVRLSEDEEDKRLVEGDQEEAMAARVRSNDAASTSALSRSAGRTAAEDVDEDEDEDSTLLPTTTSVFEQCLVDWGSRTRMRLKLTLKIGQLDNGEVDVEVLRILLFTEEWLGPASGERLAYPLDGVKVLARPCTELPRPTPAQLQGSWNVFTVSATGIDEVDPLSGEERVVWMYGSMEEQQLWGTSAAPPSGDDGGCFWLPGGIVLSLRMVDNYVPVDLDLDLESDGSESGSQISSNGSSYNGNGNGNGNRAQRTYPRGLCLGMGWLWREGSVSLIEREYDGYGYLREVRLAQAVKGGWSGGRM</sequence>
<dbReference type="OrthoDB" id="1929023at2759"/>
<feature type="compositionally biased region" description="Low complexity" evidence="1">
    <location>
        <begin position="563"/>
        <end position="578"/>
    </location>
</feature>
<dbReference type="Proteomes" id="UP000747110">
    <property type="component" value="Unassembled WGS sequence"/>
</dbReference>
<feature type="region of interest" description="Disordered" evidence="1">
    <location>
        <begin position="1"/>
        <end position="118"/>
    </location>
</feature>
<reference evidence="2" key="1">
    <citation type="journal article" date="2021" name="Proc. Natl. Acad. Sci. U.S.A.">
        <title>Three genomes in the algal genus Volvox reveal the fate of a haploid sex-determining region after a transition to homothallism.</title>
        <authorList>
            <person name="Yamamoto K."/>
            <person name="Hamaji T."/>
            <person name="Kawai-Toyooka H."/>
            <person name="Matsuzaki R."/>
            <person name="Takahashi F."/>
            <person name="Nishimura Y."/>
            <person name="Kawachi M."/>
            <person name="Noguchi H."/>
            <person name="Minakuchi Y."/>
            <person name="Umen J.G."/>
            <person name="Toyoda A."/>
            <person name="Nozaki H."/>
        </authorList>
    </citation>
    <scope>NUCLEOTIDE SEQUENCE</scope>
    <source>
        <strain evidence="3">NIES-3785</strain>
        <strain evidence="2">NIES-3786</strain>
    </source>
</reference>
<accession>A0A8J4CGI1</accession>
<dbReference type="EMBL" id="BNCQ01000027">
    <property type="protein sequence ID" value="GIM08323.1"/>
    <property type="molecule type" value="Genomic_DNA"/>
</dbReference>
<evidence type="ECO:0000256" key="1">
    <source>
        <dbReference type="SAM" id="MobiDB-lite"/>
    </source>
</evidence>
<dbReference type="EMBL" id="BNCP01000016">
    <property type="protein sequence ID" value="GIL79714.1"/>
    <property type="molecule type" value="Genomic_DNA"/>
</dbReference>
<feature type="compositionally biased region" description="Acidic residues" evidence="1">
    <location>
        <begin position="382"/>
        <end position="392"/>
    </location>
</feature>
<keyword evidence="4" id="KW-1185">Reference proteome</keyword>
<dbReference type="AlphaFoldDB" id="A0A8J4CGI1"/>
<dbReference type="PANTHER" id="PTHR36025">
    <property type="entry name" value="DIHYDROOROTATE DEHYDROGENASE (DUF3598)"/>
    <property type="match status" value="1"/>
</dbReference>
<evidence type="ECO:0000313" key="2">
    <source>
        <dbReference type="EMBL" id="GIL79714.1"/>
    </source>
</evidence>
<proteinExistence type="predicted"/>